<evidence type="ECO:0008006" key="4">
    <source>
        <dbReference type="Google" id="ProtNLM"/>
    </source>
</evidence>
<dbReference type="EMBL" id="JANRMI010000003">
    <property type="protein sequence ID" value="MDG0817204.1"/>
    <property type="molecule type" value="Genomic_DNA"/>
</dbReference>
<comment type="caution">
    <text evidence="2">The sequence shown here is derived from an EMBL/GenBank/DDBJ whole genome shotgun (WGS) entry which is preliminary data.</text>
</comment>
<keyword evidence="1" id="KW-0732">Signal</keyword>
<reference evidence="2" key="1">
    <citation type="submission" date="2022-08" db="EMBL/GenBank/DDBJ databases">
        <title>Novel Bdellovibrio Species Isolated from Svalbard: Designation Bdellovibrio svalbardensis.</title>
        <authorList>
            <person name="Mitchell R.J."/>
            <person name="Choi S.Y."/>
        </authorList>
    </citation>
    <scope>NUCLEOTIDE SEQUENCE</scope>
    <source>
        <strain evidence="2">PAP01</strain>
    </source>
</reference>
<dbReference type="Proteomes" id="UP001152321">
    <property type="component" value="Unassembled WGS sequence"/>
</dbReference>
<protein>
    <recommendedName>
        <fullName evidence="4">Lipoprotein</fullName>
    </recommendedName>
</protein>
<organism evidence="2 3">
    <name type="scientific">Bdellovibrio svalbardensis</name>
    <dbReference type="NCBI Taxonomy" id="2972972"/>
    <lineage>
        <taxon>Bacteria</taxon>
        <taxon>Pseudomonadati</taxon>
        <taxon>Bdellovibrionota</taxon>
        <taxon>Bdellovibrionia</taxon>
        <taxon>Bdellovibrionales</taxon>
        <taxon>Pseudobdellovibrionaceae</taxon>
        <taxon>Bdellovibrio</taxon>
    </lineage>
</organism>
<evidence type="ECO:0000313" key="3">
    <source>
        <dbReference type="Proteomes" id="UP001152321"/>
    </source>
</evidence>
<name>A0ABT6DMQ0_9BACT</name>
<dbReference type="RefSeq" id="WP_277578679.1">
    <property type="nucleotide sequence ID" value="NZ_JANRMI010000003.1"/>
</dbReference>
<dbReference type="PROSITE" id="PS51257">
    <property type="entry name" value="PROKAR_LIPOPROTEIN"/>
    <property type="match status" value="1"/>
</dbReference>
<gene>
    <name evidence="2" type="ORF">NWE73_12560</name>
</gene>
<keyword evidence="3" id="KW-1185">Reference proteome</keyword>
<proteinExistence type="predicted"/>
<sequence>MMKIAVLLLFGIMVSCSSKPNKLYTTSYRQSIVEGECEYAQNNVPLEKDDTQFLRIYQGTIGYVAYVSTLPVTVGLDFILMGRCRYGCPNETKNMTYFEMLFPTSVYTYESTKDIRCPDTSYYVQKFLEISECFEKRADKVSLQKSLDQLDYLVNEFENGPTCIRIRDADVAKKSRERVIQKISAKSQSK</sequence>
<accession>A0ABT6DMQ0</accession>
<feature type="signal peptide" evidence="1">
    <location>
        <begin position="1"/>
        <end position="18"/>
    </location>
</feature>
<evidence type="ECO:0000256" key="1">
    <source>
        <dbReference type="SAM" id="SignalP"/>
    </source>
</evidence>
<evidence type="ECO:0000313" key="2">
    <source>
        <dbReference type="EMBL" id="MDG0817204.1"/>
    </source>
</evidence>
<feature type="chain" id="PRO_5045486417" description="Lipoprotein" evidence="1">
    <location>
        <begin position="19"/>
        <end position="190"/>
    </location>
</feature>